<name>G0U5B6_TRYVY</name>
<dbReference type="EMBL" id="HE573026">
    <property type="protein sequence ID" value="CCC51064.1"/>
    <property type="molecule type" value="Genomic_DNA"/>
</dbReference>
<organism evidence="3">
    <name type="scientific">Trypanosoma vivax (strain Y486)</name>
    <dbReference type="NCBI Taxonomy" id="1055687"/>
    <lineage>
        <taxon>Eukaryota</taxon>
        <taxon>Discoba</taxon>
        <taxon>Euglenozoa</taxon>
        <taxon>Kinetoplastea</taxon>
        <taxon>Metakinetoplastina</taxon>
        <taxon>Trypanosomatida</taxon>
        <taxon>Trypanosomatidae</taxon>
        <taxon>Trypanosoma</taxon>
        <taxon>Duttonella</taxon>
    </lineage>
</organism>
<dbReference type="AlphaFoldDB" id="G0U5B6"/>
<protein>
    <submittedName>
        <fullName evidence="3">Uncharacterized protein</fullName>
    </submittedName>
</protein>
<feature type="transmembrane region" description="Helical" evidence="2">
    <location>
        <begin position="87"/>
        <end position="105"/>
    </location>
</feature>
<evidence type="ECO:0000256" key="1">
    <source>
        <dbReference type="SAM" id="MobiDB-lite"/>
    </source>
</evidence>
<keyword evidence="2" id="KW-0812">Transmembrane</keyword>
<reference evidence="3" key="1">
    <citation type="journal article" date="2012" name="Proc. Natl. Acad. Sci. U.S.A.">
        <title>Antigenic diversity is generated by distinct evolutionary mechanisms in African trypanosome species.</title>
        <authorList>
            <person name="Jackson A.P."/>
            <person name="Berry A."/>
            <person name="Aslett M."/>
            <person name="Allison H.C."/>
            <person name="Burton P."/>
            <person name="Vavrova-Anderson J."/>
            <person name="Brown R."/>
            <person name="Browne H."/>
            <person name="Corton N."/>
            <person name="Hauser H."/>
            <person name="Gamble J."/>
            <person name="Gilderthorp R."/>
            <person name="Marcello L."/>
            <person name="McQuillan J."/>
            <person name="Otto T.D."/>
            <person name="Quail M.A."/>
            <person name="Sanders M.J."/>
            <person name="van Tonder A."/>
            <person name="Ginger M.L."/>
            <person name="Field M.C."/>
            <person name="Barry J.D."/>
            <person name="Hertz-Fowler C."/>
            <person name="Berriman M."/>
        </authorList>
    </citation>
    <scope>NUCLEOTIDE SEQUENCE</scope>
    <source>
        <strain evidence="3">Y486</strain>
    </source>
</reference>
<evidence type="ECO:0000313" key="3">
    <source>
        <dbReference type="EMBL" id="CCC51064.1"/>
    </source>
</evidence>
<evidence type="ECO:0000256" key="2">
    <source>
        <dbReference type="SAM" id="Phobius"/>
    </source>
</evidence>
<gene>
    <name evidence="3" type="ORF">TVY486_1001180</name>
</gene>
<feature type="region of interest" description="Disordered" evidence="1">
    <location>
        <begin position="1"/>
        <end position="43"/>
    </location>
</feature>
<keyword evidence="2" id="KW-1133">Transmembrane helix</keyword>
<accession>G0U5B6</accession>
<feature type="compositionally biased region" description="Basic residues" evidence="1">
    <location>
        <begin position="16"/>
        <end position="43"/>
    </location>
</feature>
<keyword evidence="2" id="KW-0472">Membrane</keyword>
<sequence length="106" mass="12626">MAEAARESQKITPCSKKGRAKKKKKKKKKKEGERKKRKAAKRRPVPTFCWKAFATLLRSKIFPSFLLSSRLSLSPSFTFFKNKRKQNNFLCAFRFFVFYFVKYLFL</sequence>
<proteinExistence type="predicted"/>